<organism evidence="2 3">
    <name type="scientific">Luteolibacter pohnpeiensis</name>
    <dbReference type="NCBI Taxonomy" id="454153"/>
    <lineage>
        <taxon>Bacteria</taxon>
        <taxon>Pseudomonadati</taxon>
        <taxon>Verrucomicrobiota</taxon>
        <taxon>Verrucomicrobiia</taxon>
        <taxon>Verrucomicrobiales</taxon>
        <taxon>Verrucomicrobiaceae</taxon>
        <taxon>Luteolibacter</taxon>
    </lineage>
</organism>
<accession>A0A934S6B8</accession>
<proteinExistence type="predicted"/>
<feature type="transmembrane region" description="Helical" evidence="1">
    <location>
        <begin position="152"/>
        <end position="169"/>
    </location>
</feature>
<dbReference type="EMBL" id="JAENIJ010000013">
    <property type="protein sequence ID" value="MBK1882673.1"/>
    <property type="molecule type" value="Genomic_DNA"/>
</dbReference>
<dbReference type="Proteomes" id="UP000603141">
    <property type="component" value="Unassembled WGS sequence"/>
</dbReference>
<dbReference type="RefSeq" id="WP_200270036.1">
    <property type="nucleotide sequence ID" value="NZ_JAENIJ010000013.1"/>
</dbReference>
<gene>
    <name evidence="2" type="ORF">JIN85_09610</name>
</gene>
<evidence type="ECO:0000313" key="2">
    <source>
        <dbReference type="EMBL" id="MBK1882673.1"/>
    </source>
</evidence>
<feature type="transmembrane region" description="Helical" evidence="1">
    <location>
        <begin position="61"/>
        <end position="84"/>
    </location>
</feature>
<feature type="transmembrane region" description="Helical" evidence="1">
    <location>
        <begin position="105"/>
        <end position="132"/>
    </location>
</feature>
<keyword evidence="1" id="KW-1133">Transmembrane helix</keyword>
<evidence type="ECO:0000256" key="1">
    <source>
        <dbReference type="SAM" id="Phobius"/>
    </source>
</evidence>
<protein>
    <submittedName>
        <fullName evidence="2">Uncharacterized protein</fullName>
    </submittedName>
</protein>
<comment type="caution">
    <text evidence="2">The sequence shown here is derived from an EMBL/GenBank/DDBJ whole genome shotgun (WGS) entry which is preliminary data.</text>
</comment>
<evidence type="ECO:0000313" key="3">
    <source>
        <dbReference type="Proteomes" id="UP000603141"/>
    </source>
</evidence>
<reference evidence="2" key="1">
    <citation type="submission" date="2021-01" db="EMBL/GenBank/DDBJ databases">
        <title>Modified the classification status of verrucomicrobia.</title>
        <authorList>
            <person name="Feng X."/>
        </authorList>
    </citation>
    <scope>NUCLEOTIDE SEQUENCE</scope>
    <source>
        <strain evidence="2">KCTC 22041</strain>
    </source>
</reference>
<dbReference type="AlphaFoldDB" id="A0A934S6B8"/>
<feature type="transmembrane region" description="Helical" evidence="1">
    <location>
        <begin position="12"/>
        <end position="33"/>
    </location>
</feature>
<keyword evidence="3" id="KW-1185">Reference proteome</keyword>
<name>A0A934S6B8_9BACT</name>
<keyword evidence="1" id="KW-0472">Membrane</keyword>
<sequence>MKPSQFANIAIRILALFLIYRALEFAAVTFMSLEMTVNMYTATSLSSRHPDWMPVMRAVHVSIWASMIIPSILALSLWFLAPIFSKWMVSDDEGDPSQASCFPSLGMLIQAAGIILIAVAAASLPQMIYVHLQDHQPSPDDALMQAQLNLDVIKWIAKVFVGGLMLVLVKKRMLPASYYQLPKLAEPAGKDDHA</sequence>
<keyword evidence="1" id="KW-0812">Transmembrane</keyword>